<dbReference type="InterPro" id="IPR029052">
    <property type="entry name" value="Metallo-depent_PP-like"/>
</dbReference>
<dbReference type="GO" id="GO:0016787">
    <property type="term" value="F:hydrolase activity"/>
    <property type="evidence" value="ECO:0007669"/>
    <property type="project" value="InterPro"/>
</dbReference>
<dbReference type="OrthoDB" id="45007at2759"/>
<dbReference type="EMBL" id="WJQU01000004">
    <property type="protein sequence ID" value="KAJ6635648.1"/>
    <property type="molecule type" value="Genomic_DNA"/>
</dbReference>
<gene>
    <name evidence="2" type="primary">CPPED1</name>
    <name evidence="2" type="ORF">Bhyg_14234</name>
</gene>
<name>A0A9Q0RX76_9DIPT</name>
<dbReference type="Gene3D" id="3.60.21.10">
    <property type="match status" value="1"/>
</dbReference>
<dbReference type="PANTHER" id="PTHR43143">
    <property type="entry name" value="METALLOPHOSPHOESTERASE, CALCINEURIN SUPERFAMILY"/>
    <property type="match status" value="1"/>
</dbReference>
<comment type="caution">
    <text evidence="2">The sequence shown here is derived from an EMBL/GenBank/DDBJ whole genome shotgun (WGS) entry which is preliminary data.</text>
</comment>
<dbReference type="AlphaFoldDB" id="A0A9Q0RX76"/>
<feature type="domain" description="Calcineurin-like phosphoesterase" evidence="1">
    <location>
        <begin position="65"/>
        <end position="242"/>
    </location>
</feature>
<dbReference type="Pfam" id="PF00149">
    <property type="entry name" value="Metallophos"/>
    <property type="match status" value="1"/>
</dbReference>
<reference evidence="2" key="1">
    <citation type="submission" date="2022-07" db="EMBL/GenBank/DDBJ databases">
        <authorList>
            <person name="Trinca V."/>
            <person name="Uliana J.V.C."/>
            <person name="Torres T.T."/>
            <person name="Ward R.J."/>
            <person name="Monesi N."/>
        </authorList>
    </citation>
    <scope>NUCLEOTIDE SEQUENCE</scope>
    <source>
        <strain evidence="2">HSMRA1968</strain>
        <tissue evidence="2">Whole embryos</tissue>
    </source>
</reference>
<keyword evidence="3" id="KW-1185">Reference proteome</keyword>
<proteinExistence type="predicted"/>
<sequence>MQNDNLPNLVNADSISDNEKEWCGPFTFVQAADTQLGLIDRYLLNIDNFKWEKEKALCRESIRRINAMEPKPKFYIICGDMLDAFPYEGQSTATRKKQYADFVDIFKTLDPEIRLLCVCGNHDIGDIPTPEAAKLYRSQFGQDYFAFCYGGVLFVVLNSQYFMCPDAMPDETAKQLEFIDKLALINPKPKHIVIFQHIPFFLQHPDEGNFDYFNIEKELRLQLLDKLYNLGARYIFCGHYHGNCGGFYKDMEQVVTTAIGAPLHNDPSGFRIVNVFDDRLSHEFVPFFASLSQQKDNNFMPL</sequence>
<dbReference type="InterPro" id="IPR051918">
    <property type="entry name" value="STPP_CPPED1"/>
</dbReference>
<protein>
    <submittedName>
        <fullName evidence="2">Serine/threonine-protein phosphatase CPPED1</fullName>
    </submittedName>
</protein>
<dbReference type="Proteomes" id="UP001151699">
    <property type="component" value="Chromosome C"/>
</dbReference>
<evidence type="ECO:0000313" key="3">
    <source>
        <dbReference type="Proteomes" id="UP001151699"/>
    </source>
</evidence>
<dbReference type="InterPro" id="IPR004843">
    <property type="entry name" value="Calcineurin-like_PHP"/>
</dbReference>
<accession>A0A9Q0RX76</accession>
<evidence type="ECO:0000313" key="2">
    <source>
        <dbReference type="EMBL" id="KAJ6635648.1"/>
    </source>
</evidence>
<evidence type="ECO:0000259" key="1">
    <source>
        <dbReference type="Pfam" id="PF00149"/>
    </source>
</evidence>
<dbReference type="PANTHER" id="PTHR43143:SF1">
    <property type="entry name" value="SERINE_THREONINE-PROTEIN PHOSPHATASE CPPED1"/>
    <property type="match status" value="1"/>
</dbReference>
<dbReference type="SUPFAM" id="SSF56300">
    <property type="entry name" value="Metallo-dependent phosphatases"/>
    <property type="match status" value="1"/>
</dbReference>
<organism evidence="2 3">
    <name type="scientific">Pseudolycoriella hygida</name>
    <dbReference type="NCBI Taxonomy" id="35572"/>
    <lineage>
        <taxon>Eukaryota</taxon>
        <taxon>Metazoa</taxon>
        <taxon>Ecdysozoa</taxon>
        <taxon>Arthropoda</taxon>
        <taxon>Hexapoda</taxon>
        <taxon>Insecta</taxon>
        <taxon>Pterygota</taxon>
        <taxon>Neoptera</taxon>
        <taxon>Endopterygota</taxon>
        <taxon>Diptera</taxon>
        <taxon>Nematocera</taxon>
        <taxon>Sciaroidea</taxon>
        <taxon>Sciaridae</taxon>
        <taxon>Pseudolycoriella</taxon>
    </lineage>
</organism>